<dbReference type="EMBL" id="FUHU01000038">
    <property type="protein sequence ID" value="SJM64008.1"/>
    <property type="molecule type" value="Genomic_DNA"/>
</dbReference>
<dbReference type="Proteomes" id="UP000195787">
    <property type="component" value="Unassembled WGS sequence"/>
</dbReference>
<accession>A0A1R4G749</accession>
<reference evidence="2 3" key="1">
    <citation type="submission" date="2017-02" db="EMBL/GenBank/DDBJ databases">
        <authorList>
            <person name="Peterson S.W."/>
        </authorList>
    </citation>
    <scope>NUCLEOTIDE SEQUENCE [LARGE SCALE GENOMIC DNA]</scope>
    <source>
        <strain evidence="2 3">LMG 22410</strain>
    </source>
</reference>
<dbReference type="InterPro" id="IPR056934">
    <property type="entry name" value="SH3_Rv0428c"/>
</dbReference>
<dbReference type="RefSeq" id="WP_086992315.1">
    <property type="nucleotide sequence ID" value="NZ_FUHU01000038.1"/>
</dbReference>
<dbReference type="AlphaFoldDB" id="A0A1R4G749"/>
<proteinExistence type="predicted"/>
<evidence type="ECO:0000259" key="1">
    <source>
        <dbReference type="Pfam" id="PF24551"/>
    </source>
</evidence>
<feature type="domain" description="Histone acetyltransferase Rv0428c-like SH3" evidence="1">
    <location>
        <begin position="10"/>
        <end position="63"/>
    </location>
</feature>
<evidence type="ECO:0000313" key="3">
    <source>
        <dbReference type="Proteomes" id="UP000195787"/>
    </source>
</evidence>
<dbReference type="GeneID" id="303173466"/>
<sequence>MRSSQLRGLPIGTRVVVRYRLHDGEHGATDALGDLTAIDAVSCTVATRRGEVRIRIADIVAAKQVPPPPPPRPRR</sequence>
<keyword evidence="3" id="KW-1185">Reference proteome</keyword>
<dbReference type="Pfam" id="PF24551">
    <property type="entry name" value="SH3_Rv0428c"/>
    <property type="match status" value="1"/>
</dbReference>
<name>A0A1R4G749_9MICO</name>
<organism evidence="2 3">
    <name type="scientific">Agrococcus casei LMG 22410</name>
    <dbReference type="NCBI Taxonomy" id="1255656"/>
    <lineage>
        <taxon>Bacteria</taxon>
        <taxon>Bacillati</taxon>
        <taxon>Actinomycetota</taxon>
        <taxon>Actinomycetes</taxon>
        <taxon>Micrococcales</taxon>
        <taxon>Microbacteriaceae</taxon>
        <taxon>Agrococcus</taxon>
    </lineage>
</organism>
<dbReference type="OrthoDB" id="3631934at2"/>
<gene>
    <name evidence="2" type="ORF">CZ674_09575</name>
</gene>
<evidence type="ECO:0000313" key="2">
    <source>
        <dbReference type="EMBL" id="SJM64008.1"/>
    </source>
</evidence>
<protein>
    <recommendedName>
        <fullName evidence="1">Histone acetyltransferase Rv0428c-like SH3 domain-containing protein</fullName>
    </recommendedName>
</protein>